<evidence type="ECO:0000313" key="4">
    <source>
        <dbReference type="EMBL" id="ETR65132.1"/>
    </source>
</evidence>
<dbReference type="Pfam" id="PF03480">
    <property type="entry name" value="DctP"/>
    <property type="match status" value="1"/>
</dbReference>
<organism evidence="4 5">
    <name type="scientific">Candidatus Magnetoglobus multicellularis str. Araruama</name>
    <dbReference type="NCBI Taxonomy" id="890399"/>
    <lineage>
        <taxon>Bacteria</taxon>
        <taxon>Pseudomonadati</taxon>
        <taxon>Thermodesulfobacteriota</taxon>
        <taxon>Desulfobacteria</taxon>
        <taxon>Desulfobacterales</taxon>
        <taxon>Desulfobacteraceae</taxon>
        <taxon>Candidatus Magnetoglobus</taxon>
    </lineage>
</organism>
<dbReference type="GO" id="GO:0055085">
    <property type="term" value="P:transmembrane transport"/>
    <property type="evidence" value="ECO:0007669"/>
    <property type="project" value="InterPro"/>
</dbReference>
<dbReference type="EMBL" id="ATBP01003180">
    <property type="protein sequence ID" value="ETR65132.1"/>
    <property type="molecule type" value="Genomic_DNA"/>
</dbReference>
<dbReference type="Gene3D" id="3.40.190.170">
    <property type="entry name" value="Bacterial extracellular solute-binding protein, family 7"/>
    <property type="match status" value="1"/>
</dbReference>
<dbReference type="InterPro" id="IPR018389">
    <property type="entry name" value="DctP_fam"/>
</dbReference>
<evidence type="ECO:0000256" key="1">
    <source>
        <dbReference type="ARBA" id="ARBA00009023"/>
    </source>
</evidence>
<keyword evidence="3" id="KW-0732">Signal</keyword>
<dbReference type="AlphaFoldDB" id="A0A1V1NRB4"/>
<accession>A0A1V1NRB4</accession>
<name>A0A1V1NRB4_9BACT</name>
<feature type="non-terminal residue" evidence="4">
    <location>
        <position position="261"/>
    </location>
</feature>
<sequence length="261" mass="29766">KAMLLIILTGFLSPVIIFQAAHARMGKRYLRMATLAPKNVGWAKNIRKIMHPALDRVTDGELKLKWYWNGIMGDDTDYIQKMKSGELDGAALTPTGLLMACPDMAVLLSPFLFRNYDEVDYIRNQMWPTFDSIAQKHGFKILIWADQDFDQIYSVKYKMNTWSDFQKARFAQWNGIVEEKTFAALGVTTVPLSVSEIFSALKQDMFDTYIGPAIWVVGSQLYPIFKYVNPIKIRYSPAGAVITLNVWKSLPQSYRDGLVDV</sequence>
<dbReference type="NCBIfam" id="NF037995">
    <property type="entry name" value="TRAP_S1"/>
    <property type="match status" value="1"/>
</dbReference>
<dbReference type="PANTHER" id="PTHR33376">
    <property type="match status" value="1"/>
</dbReference>
<evidence type="ECO:0000256" key="3">
    <source>
        <dbReference type="ARBA" id="ARBA00022729"/>
    </source>
</evidence>
<gene>
    <name evidence="4" type="ORF">OMM_14773</name>
</gene>
<protein>
    <submittedName>
        <fullName evidence="4">TRAP dicarboxylate transporter subunit DctP</fullName>
    </submittedName>
</protein>
<dbReference type="InterPro" id="IPR038404">
    <property type="entry name" value="TRAP_DctP_sf"/>
</dbReference>
<dbReference type="Proteomes" id="UP000189670">
    <property type="component" value="Unassembled WGS sequence"/>
</dbReference>
<evidence type="ECO:0000256" key="2">
    <source>
        <dbReference type="ARBA" id="ARBA00022448"/>
    </source>
</evidence>
<dbReference type="PANTHER" id="PTHR33376:SF7">
    <property type="entry name" value="C4-DICARBOXYLATE-BINDING PROTEIN DCTB"/>
    <property type="match status" value="1"/>
</dbReference>
<evidence type="ECO:0000313" key="5">
    <source>
        <dbReference type="Proteomes" id="UP000189670"/>
    </source>
</evidence>
<keyword evidence="2" id="KW-0813">Transport</keyword>
<reference evidence="5" key="1">
    <citation type="submission" date="2012-11" db="EMBL/GenBank/DDBJ databases">
        <authorList>
            <person name="Lucero-Rivera Y.E."/>
            <person name="Tovar-Ramirez D."/>
        </authorList>
    </citation>
    <scope>NUCLEOTIDE SEQUENCE [LARGE SCALE GENOMIC DNA]</scope>
    <source>
        <strain evidence="5">Araruama</strain>
    </source>
</reference>
<comment type="similarity">
    <text evidence="1">Belongs to the bacterial solute-binding protein 7 family.</text>
</comment>
<comment type="caution">
    <text evidence="4">The sequence shown here is derived from an EMBL/GenBank/DDBJ whole genome shotgun (WGS) entry which is preliminary data.</text>
</comment>
<proteinExistence type="inferred from homology"/>
<feature type="non-terminal residue" evidence="4">
    <location>
        <position position="1"/>
    </location>
</feature>